<feature type="compositionally biased region" description="Basic and acidic residues" evidence="2">
    <location>
        <begin position="144"/>
        <end position="163"/>
    </location>
</feature>
<comment type="caution">
    <text evidence="4">The sequence shown here is derived from an EMBL/GenBank/DDBJ whole genome shotgun (WGS) entry which is preliminary data.</text>
</comment>
<keyword evidence="3" id="KW-0472">Membrane</keyword>
<feature type="compositionally biased region" description="Polar residues" evidence="2">
    <location>
        <begin position="357"/>
        <end position="374"/>
    </location>
</feature>
<evidence type="ECO:0000256" key="1">
    <source>
        <dbReference type="PIRSR" id="PIRSR600101-2"/>
    </source>
</evidence>
<feature type="transmembrane region" description="Helical" evidence="3">
    <location>
        <begin position="21"/>
        <end position="44"/>
    </location>
</feature>
<dbReference type="Proteomes" id="UP001152747">
    <property type="component" value="Unassembled WGS sequence"/>
</dbReference>
<protein>
    <recommendedName>
        <fullName evidence="6">Gamma-glutamyltransferase</fullName>
    </recommendedName>
</protein>
<keyword evidence="5" id="KW-1185">Reference proteome</keyword>
<feature type="region of interest" description="Disordered" evidence="2">
    <location>
        <begin position="140"/>
        <end position="324"/>
    </location>
</feature>
<sequence>MPRKLRHRPSDELIDIRERGLPWLISVFLVLFFLLSLLLVFFILTTREIYLTQSGKILDSGENSNSEEEEDLKIHVDVVPIVDRKTGSTTEPSLAIQNRKNLEYETISEPKRGYWNYPHENQENFDPARKISDGFVEGQAGRSVELDRQGFRDLQNRKSDPKSSTEVPAISSEARNPESDPRSSTEAPVTSSEASNPDSDSRTSTEAPAITSEARNPDSDSITFTEAPVKTSEARNQDSDSRSSTEASDHASDVQDQDSDARSSTEASDVQDQDSAQKNHLEVPVTSSEIPRISSEDSRSSTDIQAPAQPSTEFQNPEVPAQPNLEVTRISADLRNSNSEVSNIHVKLSDLTYLDPHQQNSVDQENPRGNQDSARPSEDLRQHQENARIPENPRGNQDSARASEASENPRGNLDSARTSEDPRQHQEHSEHHENPRGNPDSARTSEDPRQHPENARFPENPRGNQDSAITIEASGYPRGNPDSARTSEDPKTPEPRVKWHREPRTRAETFRTFAASTHHRECSEIARRIAAAGGNAVDAAIAAEICISALHPHASGPGFGSVMVVHSRKRNGTFIIDGRERAPRSANQNTFVINPSIAHIGYSSIGVPGWISTLWIAFKQFAGGKLTWKSLVEPTIELMLKAPLIDRHLAAAFESRKNHLLHEKSFATLFTKTTKESSSLDNFEYVDFLRELANSSHAEHDFYRGKWARVLVAEIKARGGLVTRADLEGFASIVTRAEMIRVGNRGMFLAGPHLPYYFPILRRIFEEMEAKFSNTTHPEELLSYFSTLIPLLQSANSMKQFVGDDHFEPELKSKIDNWQIPGAQEPPISSPKKPGPLAFSRVLTMDQEGNTVNYMSLNTQPFGSARRSPNYGFTWNNAMANFDVYCNQKTTLGIDVNCVKSGSRAAVRQSFPAILWDARGARVAAAISPTNFGLETMAQVVLHTSLANLTFSDALNSARIYTSTPNSEIHVETGIPDEIFRNLWSQNHAKFTHPTNPVTVIARESENAENFSVFCDHRENFRIRSCNPAGF</sequence>
<dbReference type="Gene3D" id="3.60.20.40">
    <property type="match status" value="1"/>
</dbReference>
<name>A0A9P1IRX3_9PELO</name>
<proteinExistence type="predicted"/>
<evidence type="ECO:0000256" key="3">
    <source>
        <dbReference type="SAM" id="Phobius"/>
    </source>
</evidence>
<dbReference type="OrthoDB" id="1081007at2759"/>
<dbReference type="GO" id="GO:0036374">
    <property type="term" value="F:glutathione hydrolase activity"/>
    <property type="evidence" value="ECO:0007669"/>
    <property type="project" value="InterPro"/>
</dbReference>
<evidence type="ECO:0000256" key="2">
    <source>
        <dbReference type="SAM" id="MobiDB-lite"/>
    </source>
</evidence>
<feature type="compositionally biased region" description="Basic and acidic residues" evidence="2">
    <location>
        <begin position="417"/>
        <end position="435"/>
    </location>
</feature>
<feature type="compositionally biased region" description="Basic and acidic residues" evidence="2">
    <location>
        <begin position="375"/>
        <end position="388"/>
    </location>
</feature>
<dbReference type="GO" id="GO:0005886">
    <property type="term" value="C:plasma membrane"/>
    <property type="evidence" value="ECO:0007669"/>
    <property type="project" value="TreeGrafter"/>
</dbReference>
<evidence type="ECO:0000313" key="5">
    <source>
        <dbReference type="Proteomes" id="UP001152747"/>
    </source>
</evidence>
<evidence type="ECO:0008006" key="6">
    <source>
        <dbReference type="Google" id="ProtNLM"/>
    </source>
</evidence>
<evidence type="ECO:0000313" key="4">
    <source>
        <dbReference type="EMBL" id="CAI5450036.1"/>
    </source>
</evidence>
<feature type="compositionally biased region" description="Polar residues" evidence="2">
    <location>
        <begin position="301"/>
        <end position="315"/>
    </location>
</feature>
<keyword evidence="3" id="KW-0812">Transmembrane</keyword>
<feature type="binding site" evidence="1">
    <location>
        <position position="579"/>
    </location>
    <ligand>
        <name>L-glutamate</name>
        <dbReference type="ChEBI" id="CHEBI:29985"/>
    </ligand>
</feature>
<dbReference type="SUPFAM" id="SSF56235">
    <property type="entry name" value="N-terminal nucleophile aminohydrolases (Ntn hydrolases)"/>
    <property type="match status" value="1"/>
</dbReference>
<dbReference type="InterPro" id="IPR043137">
    <property type="entry name" value="GGT_ssub_C"/>
</dbReference>
<keyword evidence="3" id="KW-1133">Transmembrane helix</keyword>
<gene>
    <name evidence="4" type="ORF">CAMP_LOCUS12673</name>
</gene>
<dbReference type="InterPro" id="IPR029055">
    <property type="entry name" value="Ntn_hydrolases_N"/>
</dbReference>
<dbReference type="EMBL" id="CANHGI010000005">
    <property type="protein sequence ID" value="CAI5450036.1"/>
    <property type="molecule type" value="Genomic_DNA"/>
</dbReference>
<feature type="region of interest" description="Disordered" evidence="2">
    <location>
        <begin position="352"/>
        <end position="505"/>
    </location>
</feature>
<dbReference type="AlphaFoldDB" id="A0A9P1IRX3"/>
<reference evidence="4" key="1">
    <citation type="submission" date="2022-11" db="EMBL/GenBank/DDBJ databases">
        <authorList>
            <person name="Kikuchi T."/>
        </authorList>
    </citation>
    <scope>NUCLEOTIDE SEQUENCE</scope>
    <source>
        <strain evidence="4">PS1010</strain>
    </source>
</reference>
<dbReference type="InterPro" id="IPR000101">
    <property type="entry name" value="GGT_peptidase"/>
</dbReference>
<dbReference type="PANTHER" id="PTHR11686">
    <property type="entry name" value="GAMMA GLUTAMYL TRANSPEPTIDASE"/>
    <property type="match status" value="1"/>
</dbReference>
<organism evidence="4 5">
    <name type="scientific">Caenorhabditis angaria</name>
    <dbReference type="NCBI Taxonomy" id="860376"/>
    <lineage>
        <taxon>Eukaryota</taxon>
        <taxon>Metazoa</taxon>
        <taxon>Ecdysozoa</taxon>
        <taxon>Nematoda</taxon>
        <taxon>Chromadorea</taxon>
        <taxon>Rhabditida</taxon>
        <taxon>Rhabditina</taxon>
        <taxon>Rhabditomorpha</taxon>
        <taxon>Rhabditoidea</taxon>
        <taxon>Rhabditidae</taxon>
        <taxon>Peloderinae</taxon>
        <taxon>Caenorhabditis</taxon>
    </lineage>
</organism>
<accession>A0A9P1IRX3</accession>
<feature type="compositionally biased region" description="Basic and acidic residues" evidence="2">
    <location>
        <begin position="485"/>
        <end position="505"/>
    </location>
</feature>
<feature type="compositionally biased region" description="Polar residues" evidence="2">
    <location>
        <begin position="184"/>
        <end position="206"/>
    </location>
</feature>
<dbReference type="PRINTS" id="PR01210">
    <property type="entry name" value="GGTRANSPTASE"/>
</dbReference>
<dbReference type="GO" id="GO:0006751">
    <property type="term" value="P:glutathione catabolic process"/>
    <property type="evidence" value="ECO:0007669"/>
    <property type="project" value="InterPro"/>
</dbReference>
<feature type="compositionally biased region" description="Basic and acidic residues" evidence="2">
    <location>
        <begin position="443"/>
        <end position="456"/>
    </location>
</feature>
<feature type="compositionally biased region" description="Polar residues" evidence="2">
    <location>
        <begin position="264"/>
        <end position="274"/>
    </location>
</feature>
<feature type="compositionally biased region" description="Basic and acidic residues" evidence="2">
    <location>
        <begin position="232"/>
        <end position="263"/>
    </location>
</feature>
<dbReference type="Pfam" id="PF01019">
    <property type="entry name" value="G_glu_transpept"/>
    <property type="match status" value="1"/>
</dbReference>
<dbReference type="PANTHER" id="PTHR11686:SF69">
    <property type="entry name" value="GAMMA-GLUTAMYLTRANSPEPTIDASE 1"/>
    <property type="match status" value="1"/>
</dbReference>